<feature type="signal peptide" evidence="1">
    <location>
        <begin position="1"/>
        <end position="30"/>
    </location>
</feature>
<dbReference type="Proteomes" id="UP001259982">
    <property type="component" value="Unassembled WGS sequence"/>
</dbReference>
<gene>
    <name evidence="2" type="ORF">RM531_11725</name>
</gene>
<dbReference type="EMBL" id="JAVRHY010000011">
    <property type="protein sequence ID" value="MDT0619144.1"/>
    <property type="molecule type" value="Genomic_DNA"/>
</dbReference>
<reference evidence="2 3" key="1">
    <citation type="submission" date="2023-09" db="EMBL/GenBank/DDBJ databases">
        <authorList>
            <person name="Rey-Velasco X."/>
        </authorList>
    </citation>
    <scope>NUCLEOTIDE SEQUENCE [LARGE SCALE GENOMIC DNA]</scope>
    <source>
        <strain evidence="2 3">P385</strain>
    </source>
</reference>
<comment type="caution">
    <text evidence="2">The sequence shown here is derived from an EMBL/GenBank/DDBJ whole genome shotgun (WGS) entry which is preliminary data.</text>
</comment>
<accession>A0ABU3B9J9</accession>
<name>A0ABU3B9J9_9GAMM</name>
<keyword evidence="1" id="KW-0732">Signal</keyword>
<evidence type="ECO:0000256" key="1">
    <source>
        <dbReference type="SAM" id="SignalP"/>
    </source>
</evidence>
<dbReference type="PROSITE" id="PS51257">
    <property type="entry name" value="PROKAR_LIPOPROTEIN"/>
    <property type="match status" value="1"/>
</dbReference>
<feature type="chain" id="PRO_5046904617" evidence="1">
    <location>
        <begin position="31"/>
        <end position="225"/>
    </location>
</feature>
<organism evidence="2 3">
    <name type="scientific">Spectribacter acetivorans</name>
    <dbReference type="NCBI Taxonomy" id="3075603"/>
    <lineage>
        <taxon>Bacteria</taxon>
        <taxon>Pseudomonadati</taxon>
        <taxon>Pseudomonadota</taxon>
        <taxon>Gammaproteobacteria</taxon>
        <taxon>Salinisphaerales</taxon>
        <taxon>Salinisphaeraceae</taxon>
        <taxon>Spectribacter</taxon>
    </lineage>
</organism>
<proteinExistence type="predicted"/>
<keyword evidence="3" id="KW-1185">Reference proteome</keyword>
<sequence>MRNQPTPLISRRRAATLGGLFVLATLGGCASMEPAKPAAVDLPSKGGETQVTAADVPRQAPPVPDHTEIALPNGTEVVANTPAGKMIIGAGPGRLRTYSWNGATRWAVLEPRQERWAGSLGLHYEGEPEGWQPHEGMTRVKLEEGQRHFDNVDDAMIWMQIRRLHFVHSNDGLVVGWRRQPSEKQLQVEVWQFYIDGEKPSFMPGAKDYLIDVRQAPVRAADNRP</sequence>
<evidence type="ECO:0000313" key="2">
    <source>
        <dbReference type="EMBL" id="MDT0619144.1"/>
    </source>
</evidence>
<evidence type="ECO:0000313" key="3">
    <source>
        <dbReference type="Proteomes" id="UP001259982"/>
    </source>
</evidence>
<dbReference type="RefSeq" id="WP_311659488.1">
    <property type="nucleotide sequence ID" value="NZ_JAVRHY010000011.1"/>
</dbReference>
<protein>
    <submittedName>
        <fullName evidence="2">Uncharacterized protein</fullName>
    </submittedName>
</protein>